<evidence type="ECO:0000313" key="1">
    <source>
        <dbReference type="EMBL" id="KAI3771467.1"/>
    </source>
</evidence>
<proteinExistence type="predicted"/>
<dbReference type="EMBL" id="CM042047">
    <property type="protein sequence ID" value="KAI3771467.1"/>
    <property type="molecule type" value="Genomic_DNA"/>
</dbReference>
<protein>
    <submittedName>
        <fullName evidence="1">Uncharacterized protein</fullName>
    </submittedName>
</protein>
<gene>
    <name evidence="1" type="ORF">L6452_02632</name>
</gene>
<accession>A0ACB9FJX5</accession>
<keyword evidence="2" id="KW-1185">Reference proteome</keyword>
<sequence>MDFLRNRQEVELQAGGFGIFPLVDVGSTKAGPSESNCPPKGDNEAKLDKEKRKQLRWRSKKNVYDKGVIMMRNMEMYYGEEDTKWESGLYKERTKKKRHLKDLCLKYLMKILSSEINRQKHAIHIEVTRLISMETSMKARRGRI</sequence>
<organism evidence="1 2">
    <name type="scientific">Arctium lappa</name>
    <name type="common">Greater burdock</name>
    <name type="synonym">Lappa major</name>
    <dbReference type="NCBI Taxonomy" id="4217"/>
    <lineage>
        <taxon>Eukaryota</taxon>
        <taxon>Viridiplantae</taxon>
        <taxon>Streptophyta</taxon>
        <taxon>Embryophyta</taxon>
        <taxon>Tracheophyta</taxon>
        <taxon>Spermatophyta</taxon>
        <taxon>Magnoliopsida</taxon>
        <taxon>eudicotyledons</taxon>
        <taxon>Gunneridae</taxon>
        <taxon>Pentapetalae</taxon>
        <taxon>asterids</taxon>
        <taxon>campanulids</taxon>
        <taxon>Asterales</taxon>
        <taxon>Asteraceae</taxon>
        <taxon>Carduoideae</taxon>
        <taxon>Cardueae</taxon>
        <taxon>Arctiinae</taxon>
        <taxon>Arctium</taxon>
    </lineage>
</organism>
<reference evidence="1 2" key="2">
    <citation type="journal article" date="2022" name="Mol. Ecol. Resour.">
        <title>The genomes of chicory, endive, great burdock and yacon provide insights into Asteraceae paleo-polyploidization history and plant inulin production.</title>
        <authorList>
            <person name="Fan W."/>
            <person name="Wang S."/>
            <person name="Wang H."/>
            <person name="Wang A."/>
            <person name="Jiang F."/>
            <person name="Liu H."/>
            <person name="Zhao H."/>
            <person name="Xu D."/>
            <person name="Zhang Y."/>
        </authorList>
    </citation>
    <scope>NUCLEOTIDE SEQUENCE [LARGE SCALE GENOMIC DNA]</scope>
    <source>
        <strain evidence="2">cv. Niubang</strain>
    </source>
</reference>
<evidence type="ECO:0000313" key="2">
    <source>
        <dbReference type="Proteomes" id="UP001055879"/>
    </source>
</evidence>
<dbReference type="Proteomes" id="UP001055879">
    <property type="component" value="Linkage Group LG01"/>
</dbReference>
<name>A0ACB9FJX5_ARCLA</name>
<reference evidence="2" key="1">
    <citation type="journal article" date="2022" name="Mol. Ecol. Resour.">
        <title>The genomes of chicory, endive, great burdock and yacon provide insights into Asteraceae palaeo-polyploidization history and plant inulin production.</title>
        <authorList>
            <person name="Fan W."/>
            <person name="Wang S."/>
            <person name="Wang H."/>
            <person name="Wang A."/>
            <person name="Jiang F."/>
            <person name="Liu H."/>
            <person name="Zhao H."/>
            <person name="Xu D."/>
            <person name="Zhang Y."/>
        </authorList>
    </citation>
    <scope>NUCLEOTIDE SEQUENCE [LARGE SCALE GENOMIC DNA]</scope>
    <source>
        <strain evidence="2">cv. Niubang</strain>
    </source>
</reference>
<comment type="caution">
    <text evidence="1">The sequence shown here is derived from an EMBL/GenBank/DDBJ whole genome shotgun (WGS) entry which is preliminary data.</text>
</comment>